<gene>
    <name evidence="1" type="ORF">CLIB1444_08S00166</name>
</gene>
<evidence type="ECO:0000313" key="2">
    <source>
        <dbReference type="Proteomes" id="UP001152531"/>
    </source>
</evidence>
<sequence>MSKILHRDLKKDPLLVSKGEGSYFYLPDSTKILDAAGGAAVTSVGHSNKEVTDKICDSIQNIQFVHSSLFTTDSAEKLASTILDDPKYQSLGFSKVAFYNSGSEANETALKLARQAFYEKGALQRTKVISRDLSYHGNTFGAMSLSGHKIRNKKFIDMQDPKTFLKVCPPFYRNFHISGETEEQFCDRLIKELDDKFQEAGPENVICFFAETMIGGTLGCVMPPKNYFERAKEICEKYGALLIYDEIMCGSGRLGSFFAWEQLTDEDNWDKVSPHISTFGKAIGSGYMPLSGVVVHKKVVDILKEGSGLSLSRHTYQSHPVACAAGLAVQEYIRSNNLLANIRNLGPKLGDLLKQELLGLEVVADVRGHGFFWCVEFLKSKEPMEAFDPSVEFSEIVGDTCLANGLTVIPCHGCVDGFLGDHILISPSFDITEEIVTEIVTILKKSVLEAMTKI</sequence>
<proteinExistence type="predicted"/>
<evidence type="ECO:0000313" key="1">
    <source>
        <dbReference type="EMBL" id="CAH6722025.1"/>
    </source>
</evidence>
<comment type="caution">
    <text evidence="1">The sequence shown here is derived from an EMBL/GenBank/DDBJ whole genome shotgun (WGS) entry which is preliminary data.</text>
</comment>
<dbReference type="EMBL" id="CALSDN010000008">
    <property type="protein sequence ID" value="CAH6722025.1"/>
    <property type="molecule type" value="Genomic_DNA"/>
</dbReference>
<protein>
    <submittedName>
        <fullName evidence="1">Acetylornithine aminotransferase, mitochondrial</fullName>
    </submittedName>
</protein>
<reference evidence="1" key="1">
    <citation type="submission" date="2022-06" db="EMBL/GenBank/DDBJ databases">
        <authorList>
            <person name="Legras J.-L."/>
            <person name="Devillers H."/>
            <person name="Grondin C."/>
        </authorList>
    </citation>
    <scope>NUCLEOTIDE SEQUENCE</scope>
    <source>
        <strain evidence="1">CLIB 1444</strain>
    </source>
</reference>
<dbReference type="Proteomes" id="UP001152531">
    <property type="component" value="Unassembled WGS sequence"/>
</dbReference>
<keyword evidence="2" id="KW-1185">Reference proteome</keyword>
<name>A0ACA9YAM4_9ASCO</name>
<keyword evidence="1" id="KW-0808">Transferase</keyword>
<organism evidence="1 2">
    <name type="scientific">[Candida] jaroonii</name>
    <dbReference type="NCBI Taxonomy" id="467808"/>
    <lineage>
        <taxon>Eukaryota</taxon>
        <taxon>Fungi</taxon>
        <taxon>Dikarya</taxon>
        <taxon>Ascomycota</taxon>
        <taxon>Saccharomycotina</taxon>
        <taxon>Pichiomycetes</taxon>
        <taxon>Debaryomycetaceae</taxon>
        <taxon>Yamadazyma</taxon>
    </lineage>
</organism>
<accession>A0ACA9YAM4</accession>
<keyword evidence="1" id="KW-0032">Aminotransferase</keyword>